<evidence type="ECO:0000313" key="6">
    <source>
        <dbReference type="WBParaSite" id="TCONS_00005904.p1"/>
    </source>
</evidence>
<evidence type="ECO:0000313" key="4">
    <source>
        <dbReference type="Proteomes" id="UP000035681"/>
    </source>
</evidence>
<keyword evidence="1" id="KW-0175">Coiled coil</keyword>
<feature type="compositionally biased region" description="Low complexity" evidence="2">
    <location>
        <begin position="365"/>
        <end position="379"/>
    </location>
</feature>
<name>A0A0K0DUU1_STRER</name>
<feature type="region of interest" description="Disordered" evidence="2">
    <location>
        <begin position="786"/>
        <end position="809"/>
    </location>
</feature>
<reference evidence="5" key="1">
    <citation type="submission" date="2015-08" db="UniProtKB">
        <authorList>
            <consortium name="WormBaseParasite"/>
        </authorList>
    </citation>
    <scope>IDENTIFICATION</scope>
</reference>
<proteinExistence type="predicted"/>
<feature type="region of interest" description="Disordered" evidence="2">
    <location>
        <begin position="420"/>
        <end position="439"/>
    </location>
</feature>
<evidence type="ECO:0000313" key="5">
    <source>
        <dbReference type="WBParaSite" id="SSTP_0000100900.1"/>
    </source>
</evidence>
<dbReference type="Pfam" id="PF08687">
    <property type="entry name" value="ASD2"/>
    <property type="match status" value="1"/>
</dbReference>
<dbReference type="STRING" id="6248.A0A0K0DUU1"/>
<feature type="region of interest" description="Disordered" evidence="2">
    <location>
        <begin position="355"/>
        <end position="379"/>
    </location>
</feature>
<sequence>MNHMYGITSQIYDNYLDSDNYKKICANENRIASQKLLKNYCQSRCSNLDNFQTSTNFNLRKEKLLLHHQSKFPITKNSLSADSSNIIPSYTQSAKVTTFPITNNSTKLLENCNILQKSYLPIRNNSSTTFSNNSVPSNINTSFLISKEIENKLEEENNNNITRPVIQSSLNMLHRSPSGAARRIRQRREENSQRQFPILSSPNSSSFNNRSFSSEPTVGTLPQRETMIEGNNDCLRNDSLQMDYRDLMNSSSYKSILPEDDLNISYSRPPQRILCNNSSFTSNASKTEESISEEQSYPETINTSTSQYQEVDHNIVTLESNKFLDKVDFSSLLSNTTTSTTTTTTMNDEYNQSKVIVPPIPPKRTSIASSSDNSSYSYSTKTTGIVNNNISNDHKPIIEVHPMPAPRKHQIQCEESLSNLEKGNDKKTPPPLPKKPSKFIFKTESNSPIVFKTSEPYYNQKQLNSSSPSPSFKVNDQFKESSYVVRQRFDSLPSLSLSNTPHGNNKENERNNESSNEKESTYNNLFIKNQNGTSSLSMSTSNLYSSNFMSTSTSVSSAQSTESLNQLFTSPSMLSLQNAYKNCPLMTEQDLEILEEKRKNLVESLSRKMRVLEEEKVMIDEDIYENEEFKKRFFQKIDLDPQMLMRLNNHIAQAKTLSLLETKVNLQLERVENYLTNENDVDPSLLEFCQSRKNRLTEQLSDSSMLRNLHRSRDIEIENMLSTKYFLQSEQMEEWRFYKDSLVRLLTEKRQMEDRLSQARHQLAVLDTLALQANVLMKNISTSSSNIHGREISSDGSSSMISSSDNSRANTLDSGEIIVNDLRNSNTINNNTNNTSTALIV</sequence>
<protein>
    <submittedName>
        <fullName evidence="5 6">ASD2 domain-containing protein</fullName>
    </submittedName>
</protein>
<feature type="coiled-coil region" evidence="1">
    <location>
        <begin position="591"/>
        <end position="622"/>
    </location>
</feature>
<dbReference type="InterPro" id="IPR014799">
    <property type="entry name" value="ASD2_dom"/>
</dbReference>
<accession>A0A0K0DUU1</accession>
<organism evidence="5">
    <name type="scientific">Strongyloides stercoralis</name>
    <name type="common">Threadworm</name>
    <dbReference type="NCBI Taxonomy" id="6248"/>
    <lineage>
        <taxon>Eukaryota</taxon>
        <taxon>Metazoa</taxon>
        <taxon>Ecdysozoa</taxon>
        <taxon>Nematoda</taxon>
        <taxon>Chromadorea</taxon>
        <taxon>Rhabditida</taxon>
        <taxon>Tylenchina</taxon>
        <taxon>Panagrolaimomorpha</taxon>
        <taxon>Strongyloidoidea</taxon>
        <taxon>Strongyloididae</taxon>
        <taxon>Strongyloides</taxon>
    </lineage>
</organism>
<dbReference type="Proteomes" id="UP000035681">
    <property type="component" value="Unplaced"/>
</dbReference>
<feature type="compositionally biased region" description="Polar residues" evidence="2">
    <location>
        <begin position="493"/>
        <end position="503"/>
    </location>
</feature>
<feature type="region of interest" description="Disordered" evidence="2">
    <location>
        <begin position="171"/>
        <end position="220"/>
    </location>
</feature>
<dbReference type="Gene3D" id="6.10.250.3120">
    <property type="match status" value="1"/>
</dbReference>
<dbReference type="WBParaSite" id="TCONS_00005904.p1">
    <property type="protein sequence ID" value="TCONS_00005904.p1"/>
    <property type="gene ID" value="XLOC_004115"/>
</dbReference>
<feature type="coiled-coil region" evidence="1">
    <location>
        <begin position="742"/>
        <end position="769"/>
    </location>
</feature>
<feature type="region of interest" description="Disordered" evidence="2">
    <location>
        <begin position="493"/>
        <end position="520"/>
    </location>
</feature>
<evidence type="ECO:0000256" key="2">
    <source>
        <dbReference type="SAM" id="MobiDB-lite"/>
    </source>
</evidence>
<keyword evidence="4" id="KW-1185">Reference proteome</keyword>
<feature type="domain" description="ASD2" evidence="3">
    <location>
        <begin position="523"/>
        <end position="766"/>
    </location>
</feature>
<evidence type="ECO:0000259" key="3">
    <source>
        <dbReference type="Pfam" id="PF08687"/>
    </source>
</evidence>
<evidence type="ECO:0000256" key="1">
    <source>
        <dbReference type="SAM" id="Coils"/>
    </source>
</evidence>
<feature type="compositionally biased region" description="Basic and acidic residues" evidence="2">
    <location>
        <begin position="504"/>
        <end position="520"/>
    </location>
</feature>
<dbReference type="WBParaSite" id="SSTP_0000100900.1">
    <property type="protein sequence ID" value="SSTP_0000100900.1"/>
    <property type="gene ID" value="SSTP_0000100900"/>
</dbReference>
<feature type="compositionally biased region" description="Low complexity" evidence="2">
    <location>
        <begin position="200"/>
        <end position="214"/>
    </location>
</feature>
<feature type="compositionally biased region" description="Low complexity" evidence="2">
    <location>
        <begin position="794"/>
        <end position="807"/>
    </location>
</feature>
<dbReference type="AlphaFoldDB" id="A0A0K0DUU1"/>